<gene>
    <name evidence="2" type="primary">spoIIIAF</name>
    <name evidence="2" type="ORF">D4T97_012995</name>
</gene>
<proteinExistence type="predicted"/>
<protein>
    <submittedName>
        <fullName evidence="2">Stage III sporulation protein AF</fullName>
    </submittedName>
</protein>
<reference evidence="2" key="1">
    <citation type="submission" date="2018-12" db="EMBL/GenBank/DDBJ databases">
        <authorList>
            <person name="Sun L."/>
            <person name="Chen Z."/>
        </authorList>
    </citation>
    <scope>NUCLEOTIDE SEQUENCE [LARGE SCALE GENOMIC DNA]</scope>
    <source>
        <strain evidence="2">3-2-2</strain>
    </source>
</reference>
<dbReference type="OrthoDB" id="2375554at2"/>
<keyword evidence="1" id="KW-0812">Transmembrane</keyword>
<comment type="caution">
    <text evidence="2">The sequence shown here is derived from an EMBL/GenBank/DDBJ whole genome shotgun (WGS) entry which is preliminary data.</text>
</comment>
<dbReference type="Pfam" id="PF09581">
    <property type="entry name" value="Spore_III_AF"/>
    <property type="match status" value="1"/>
</dbReference>
<evidence type="ECO:0000313" key="2">
    <source>
        <dbReference type="EMBL" id="RST73786.1"/>
    </source>
</evidence>
<accession>A0A429XYH0</accession>
<evidence type="ECO:0000313" key="3">
    <source>
        <dbReference type="Proteomes" id="UP000287156"/>
    </source>
</evidence>
<dbReference type="RefSeq" id="WP_126051174.1">
    <property type="nucleotide sequence ID" value="NZ_QYTV02000005.1"/>
</dbReference>
<organism evidence="2 3">
    <name type="scientific">Siminovitchia acidinfaciens</name>
    <dbReference type="NCBI Taxonomy" id="2321395"/>
    <lineage>
        <taxon>Bacteria</taxon>
        <taxon>Bacillati</taxon>
        <taxon>Bacillota</taxon>
        <taxon>Bacilli</taxon>
        <taxon>Bacillales</taxon>
        <taxon>Bacillaceae</taxon>
        <taxon>Siminovitchia</taxon>
    </lineage>
</organism>
<dbReference type="InterPro" id="IPR014245">
    <property type="entry name" value="Spore_III_AF"/>
</dbReference>
<keyword evidence="3" id="KW-1185">Reference proteome</keyword>
<dbReference type="EMBL" id="QYTV02000005">
    <property type="protein sequence ID" value="RST73786.1"/>
    <property type="molecule type" value="Genomic_DNA"/>
</dbReference>
<dbReference type="AlphaFoldDB" id="A0A429XYH0"/>
<dbReference type="Proteomes" id="UP000287156">
    <property type="component" value="Unassembled WGS sequence"/>
</dbReference>
<name>A0A429XYH0_9BACI</name>
<feature type="transmembrane region" description="Helical" evidence="1">
    <location>
        <begin position="6"/>
        <end position="25"/>
    </location>
</feature>
<feature type="transmembrane region" description="Helical" evidence="1">
    <location>
        <begin position="37"/>
        <end position="54"/>
    </location>
</feature>
<keyword evidence="1" id="KW-1133">Transmembrane helix</keyword>
<dbReference type="NCBIfam" id="TIGR02896">
    <property type="entry name" value="spore_III_AF"/>
    <property type="match status" value="1"/>
</dbReference>
<sequence length="208" mass="23454">MQLLSEWIINIVIFILLAMIVDMLLPQTAIKKYVKLVVGLLLISIVVTPIFQIFSTDFDEVLDSFLTEKSNLGISLQNASDEKKREIETSLHAYTLEQMAVQLKEKAEKEMIESHGMIITNIDISSNSSPTQDPENILEHIKKITVHIEPLMENELVAEVEQVSIKIKDRGESKNAGLDEKIKMMLANEWDVPESKIELQAKGGTGHQ</sequence>
<keyword evidence="1" id="KW-0472">Membrane</keyword>
<evidence type="ECO:0000256" key="1">
    <source>
        <dbReference type="SAM" id="Phobius"/>
    </source>
</evidence>